<dbReference type="InterPro" id="IPR050217">
    <property type="entry name" value="Peroxiredoxin"/>
</dbReference>
<comment type="similarity">
    <text evidence="1">Belongs to the peroxiredoxin family. AhpC/Prx1 subfamily.</text>
</comment>
<dbReference type="Pfam" id="PF10417">
    <property type="entry name" value="1-cysPrx_C"/>
    <property type="match status" value="1"/>
</dbReference>
<dbReference type="InterPro" id="IPR013766">
    <property type="entry name" value="Thioredoxin_domain"/>
</dbReference>
<dbReference type="GO" id="GO:0006979">
    <property type="term" value="P:response to oxidative stress"/>
    <property type="evidence" value="ECO:0007669"/>
    <property type="project" value="TreeGrafter"/>
</dbReference>
<feature type="domain" description="Thioredoxin" evidence="11">
    <location>
        <begin position="5"/>
        <end position="165"/>
    </location>
</feature>
<dbReference type="Pfam" id="PF00578">
    <property type="entry name" value="AhpC-TSA"/>
    <property type="match status" value="1"/>
</dbReference>
<dbReference type="PIRSF" id="PIRSF000239">
    <property type="entry name" value="AHPC"/>
    <property type="match status" value="1"/>
</dbReference>
<keyword evidence="3 9" id="KW-0575">Peroxidase</keyword>
<evidence type="ECO:0000256" key="5">
    <source>
        <dbReference type="ARBA" id="ARBA00023002"/>
    </source>
</evidence>
<evidence type="ECO:0000256" key="10">
    <source>
        <dbReference type="PIRSR" id="PIRSR000239-1"/>
    </source>
</evidence>
<proteinExistence type="inferred from homology"/>
<evidence type="ECO:0000256" key="4">
    <source>
        <dbReference type="ARBA" id="ARBA00022862"/>
    </source>
</evidence>
<evidence type="ECO:0000256" key="3">
    <source>
        <dbReference type="ARBA" id="ARBA00022559"/>
    </source>
</evidence>
<dbReference type="GO" id="GO:0033554">
    <property type="term" value="P:cellular response to stress"/>
    <property type="evidence" value="ECO:0007669"/>
    <property type="project" value="TreeGrafter"/>
</dbReference>
<keyword evidence="6" id="KW-1015">Disulfide bond</keyword>
<evidence type="ECO:0000256" key="7">
    <source>
        <dbReference type="ARBA" id="ARBA00023284"/>
    </source>
</evidence>
<dbReference type="GO" id="GO:0005829">
    <property type="term" value="C:cytosol"/>
    <property type="evidence" value="ECO:0007669"/>
    <property type="project" value="TreeGrafter"/>
</dbReference>
<dbReference type="PANTHER" id="PTHR10681:SF171">
    <property type="entry name" value="PEROXIREDOXIN 4"/>
    <property type="match status" value="1"/>
</dbReference>
<dbReference type="InterPro" id="IPR019479">
    <property type="entry name" value="Peroxiredoxin_C"/>
</dbReference>
<evidence type="ECO:0000256" key="1">
    <source>
        <dbReference type="ARBA" id="ARBA00009796"/>
    </source>
</evidence>
<evidence type="ECO:0000259" key="11">
    <source>
        <dbReference type="PROSITE" id="PS51352"/>
    </source>
</evidence>
<dbReference type="PROSITE" id="PS51352">
    <property type="entry name" value="THIOREDOXIN_2"/>
    <property type="match status" value="1"/>
</dbReference>
<dbReference type="EMBL" id="KZ992831">
    <property type="protein sequence ID" value="RKP06715.1"/>
    <property type="molecule type" value="Genomic_DNA"/>
</dbReference>
<dbReference type="OrthoDB" id="185659at2759"/>
<evidence type="ECO:0000313" key="12">
    <source>
        <dbReference type="EMBL" id="RKP06715.1"/>
    </source>
</evidence>
<keyword evidence="5 9" id="KW-0560">Oxidoreductase</keyword>
<dbReference type="SUPFAM" id="SSF52833">
    <property type="entry name" value="Thioredoxin-like"/>
    <property type="match status" value="1"/>
</dbReference>
<dbReference type="Proteomes" id="UP000271241">
    <property type="component" value="Unassembled WGS sequence"/>
</dbReference>
<protein>
    <recommendedName>
        <fullName evidence="2">thioredoxin-dependent peroxiredoxin</fullName>
        <ecNumber evidence="2">1.11.1.24</ecNumber>
    </recommendedName>
</protein>
<dbReference type="Gene3D" id="3.40.30.10">
    <property type="entry name" value="Glutaredoxin"/>
    <property type="match status" value="1"/>
</dbReference>
<evidence type="ECO:0000256" key="6">
    <source>
        <dbReference type="ARBA" id="ARBA00023157"/>
    </source>
</evidence>
<dbReference type="FunFam" id="3.40.30.10:FF:000003">
    <property type="entry name" value="Peroxiredoxin 1"/>
    <property type="match status" value="1"/>
</dbReference>
<dbReference type="PANTHER" id="PTHR10681">
    <property type="entry name" value="THIOREDOXIN PEROXIDASE"/>
    <property type="match status" value="1"/>
</dbReference>
<dbReference type="InterPro" id="IPR036249">
    <property type="entry name" value="Thioredoxin-like_sf"/>
</dbReference>
<sequence length="199" mass="22163">MSAIARVQRPAPAWEATAVVDGAFQQLSLADYAGRYLVMVFYPLDFTFVCPTELIAFSDRAEDFKKLGAEVVGVSVDSEYSHLAWCNKGGLGDMNTYHLHRLPTVSDIKKEIAKKYDVLVEDGSVALRGLFIIDPKGTLRIAHVNDLPIGRNVDEALRLIEAIQFNEKYGEVCPANWNKGAKTMKDDPEGAKAYWETTY</sequence>
<comment type="catalytic activity">
    <reaction evidence="8">
        <text>a hydroperoxide + [thioredoxin]-dithiol = an alcohol + [thioredoxin]-disulfide + H2O</text>
        <dbReference type="Rhea" id="RHEA:62620"/>
        <dbReference type="Rhea" id="RHEA-COMP:10698"/>
        <dbReference type="Rhea" id="RHEA-COMP:10700"/>
        <dbReference type="ChEBI" id="CHEBI:15377"/>
        <dbReference type="ChEBI" id="CHEBI:29950"/>
        <dbReference type="ChEBI" id="CHEBI:30879"/>
        <dbReference type="ChEBI" id="CHEBI:35924"/>
        <dbReference type="ChEBI" id="CHEBI:50058"/>
        <dbReference type="EC" id="1.11.1.24"/>
    </reaction>
</comment>
<keyword evidence="4 9" id="KW-0049">Antioxidant</keyword>
<evidence type="ECO:0000256" key="2">
    <source>
        <dbReference type="ARBA" id="ARBA00013017"/>
    </source>
</evidence>
<evidence type="ECO:0000313" key="13">
    <source>
        <dbReference type="Proteomes" id="UP000271241"/>
    </source>
</evidence>
<evidence type="ECO:0000256" key="8">
    <source>
        <dbReference type="ARBA" id="ARBA00049091"/>
    </source>
</evidence>
<comment type="function">
    <text evidence="9">Thiol-specific peroxidase that catalyzes the reduction of hydrogen peroxide and organic hydroperoxides to water and alcohols, respectively.</text>
</comment>
<evidence type="ECO:0000256" key="9">
    <source>
        <dbReference type="PIRNR" id="PIRNR000239"/>
    </source>
</evidence>
<name>A0A4P9XLL7_9FUNG</name>
<gene>
    <name evidence="12" type="ORF">THASP1DRAFT_35082</name>
</gene>
<dbReference type="AlphaFoldDB" id="A0A4P9XLL7"/>
<dbReference type="EC" id="1.11.1.24" evidence="2"/>
<dbReference type="GO" id="GO:0045454">
    <property type="term" value="P:cell redox homeostasis"/>
    <property type="evidence" value="ECO:0007669"/>
    <property type="project" value="TreeGrafter"/>
</dbReference>
<dbReference type="GO" id="GO:0042744">
    <property type="term" value="P:hydrogen peroxide catabolic process"/>
    <property type="evidence" value="ECO:0007669"/>
    <property type="project" value="TreeGrafter"/>
</dbReference>
<feature type="active site" description="Cysteine sulfenic acid (-SOH) intermediate; for peroxidase activity" evidence="10">
    <location>
        <position position="50"/>
    </location>
</feature>
<dbReference type="STRING" id="78915.A0A4P9XLL7"/>
<dbReference type="CDD" id="cd03015">
    <property type="entry name" value="PRX_Typ2cys"/>
    <property type="match status" value="1"/>
</dbReference>
<keyword evidence="13" id="KW-1185">Reference proteome</keyword>
<reference evidence="13" key="1">
    <citation type="journal article" date="2018" name="Nat. Microbiol.">
        <title>Leveraging single-cell genomics to expand the fungal tree of life.</title>
        <authorList>
            <person name="Ahrendt S.R."/>
            <person name="Quandt C.A."/>
            <person name="Ciobanu D."/>
            <person name="Clum A."/>
            <person name="Salamov A."/>
            <person name="Andreopoulos B."/>
            <person name="Cheng J.F."/>
            <person name="Woyke T."/>
            <person name="Pelin A."/>
            <person name="Henrissat B."/>
            <person name="Reynolds N.K."/>
            <person name="Benny G.L."/>
            <person name="Smith M.E."/>
            <person name="James T.Y."/>
            <person name="Grigoriev I.V."/>
        </authorList>
    </citation>
    <scope>NUCLEOTIDE SEQUENCE [LARGE SCALE GENOMIC DNA]</scope>
    <source>
        <strain evidence="13">RSA 1356</strain>
    </source>
</reference>
<dbReference type="InterPro" id="IPR000866">
    <property type="entry name" value="AhpC/TSA"/>
</dbReference>
<dbReference type="GO" id="GO:0008379">
    <property type="term" value="F:thioredoxin peroxidase activity"/>
    <property type="evidence" value="ECO:0007669"/>
    <property type="project" value="TreeGrafter"/>
</dbReference>
<dbReference type="InterPro" id="IPR024706">
    <property type="entry name" value="Peroxiredoxin_AhpC-typ"/>
</dbReference>
<accession>A0A4P9XLL7</accession>
<keyword evidence="7 9" id="KW-0676">Redox-active center</keyword>
<organism evidence="12 13">
    <name type="scientific">Thamnocephalis sphaerospora</name>
    <dbReference type="NCBI Taxonomy" id="78915"/>
    <lineage>
        <taxon>Eukaryota</taxon>
        <taxon>Fungi</taxon>
        <taxon>Fungi incertae sedis</taxon>
        <taxon>Zoopagomycota</taxon>
        <taxon>Zoopagomycotina</taxon>
        <taxon>Zoopagomycetes</taxon>
        <taxon>Zoopagales</taxon>
        <taxon>Sigmoideomycetaceae</taxon>
        <taxon>Thamnocephalis</taxon>
    </lineage>
</organism>